<sequence>MSTCMAMPTNLCVHFAFMCTQEGGRLLRELRRETADAAFLGIPIASVFLEAILPQHLVVQLVCTPREWGGRVVRCFWVRSPWRVAHCGRVVVWMCVQGVRCACNWANQDCRLLLQECFETGHSLVCIWLLMLSFEVGDDVKLGLRHPSAVLHLCSRMWALCVCSLTRWGGRNRV</sequence>
<reference evidence="1" key="1">
    <citation type="submission" date="2020-12" db="EMBL/GenBank/DDBJ databases">
        <authorList>
            <person name="Iha C."/>
        </authorList>
    </citation>
    <scope>NUCLEOTIDE SEQUENCE</scope>
</reference>
<keyword evidence="2" id="KW-1185">Reference proteome</keyword>
<dbReference type="Proteomes" id="UP000708148">
    <property type="component" value="Unassembled WGS sequence"/>
</dbReference>
<accession>A0A8S1IW41</accession>
<name>A0A8S1IW41_9CHLO</name>
<comment type="caution">
    <text evidence="1">The sequence shown here is derived from an EMBL/GenBank/DDBJ whole genome shotgun (WGS) entry which is preliminary data.</text>
</comment>
<evidence type="ECO:0000313" key="1">
    <source>
        <dbReference type="EMBL" id="CAD7698289.1"/>
    </source>
</evidence>
<proteinExistence type="predicted"/>
<organism evidence="1 2">
    <name type="scientific">Ostreobium quekettii</name>
    <dbReference type="NCBI Taxonomy" id="121088"/>
    <lineage>
        <taxon>Eukaryota</taxon>
        <taxon>Viridiplantae</taxon>
        <taxon>Chlorophyta</taxon>
        <taxon>core chlorophytes</taxon>
        <taxon>Ulvophyceae</taxon>
        <taxon>TCBD clade</taxon>
        <taxon>Bryopsidales</taxon>
        <taxon>Ostreobineae</taxon>
        <taxon>Ostreobiaceae</taxon>
        <taxon>Ostreobium</taxon>
    </lineage>
</organism>
<evidence type="ECO:0000313" key="2">
    <source>
        <dbReference type="Proteomes" id="UP000708148"/>
    </source>
</evidence>
<protein>
    <submittedName>
        <fullName evidence="1">Uncharacterized protein</fullName>
    </submittedName>
</protein>
<gene>
    <name evidence="1" type="ORF">OSTQU699_LOCUS3650</name>
</gene>
<dbReference type="AlphaFoldDB" id="A0A8S1IW41"/>
<dbReference type="EMBL" id="CAJHUC010000806">
    <property type="protein sequence ID" value="CAD7698289.1"/>
    <property type="molecule type" value="Genomic_DNA"/>
</dbReference>